<dbReference type="Proteomes" id="UP000835052">
    <property type="component" value="Unassembled WGS sequence"/>
</dbReference>
<dbReference type="AlphaFoldDB" id="A0A8S1HMA4"/>
<accession>A0A8S1HMA4</accession>
<proteinExistence type="predicted"/>
<organism evidence="2 3">
    <name type="scientific">Caenorhabditis auriculariae</name>
    <dbReference type="NCBI Taxonomy" id="2777116"/>
    <lineage>
        <taxon>Eukaryota</taxon>
        <taxon>Metazoa</taxon>
        <taxon>Ecdysozoa</taxon>
        <taxon>Nematoda</taxon>
        <taxon>Chromadorea</taxon>
        <taxon>Rhabditida</taxon>
        <taxon>Rhabditina</taxon>
        <taxon>Rhabditomorpha</taxon>
        <taxon>Rhabditoidea</taxon>
        <taxon>Rhabditidae</taxon>
        <taxon>Peloderinae</taxon>
        <taxon>Caenorhabditis</taxon>
    </lineage>
</organism>
<feature type="chain" id="PRO_5035904764" evidence="1">
    <location>
        <begin position="17"/>
        <end position="89"/>
    </location>
</feature>
<reference evidence="2" key="1">
    <citation type="submission" date="2020-10" db="EMBL/GenBank/DDBJ databases">
        <authorList>
            <person name="Kikuchi T."/>
        </authorList>
    </citation>
    <scope>NUCLEOTIDE SEQUENCE</scope>
    <source>
        <strain evidence="2">NKZ352</strain>
    </source>
</reference>
<gene>
    <name evidence="2" type="ORF">CAUJ_LOCUS12296</name>
</gene>
<keyword evidence="3" id="KW-1185">Reference proteome</keyword>
<name>A0A8S1HMA4_9PELO</name>
<dbReference type="EMBL" id="CAJGYM010000071">
    <property type="protein sequence ID" value="CAD6196381.1"/>
    <property type="molecule type" value="Genomic_DNA"/>
</dbReference>
<evidence type="ECO:0000256" key="1">
    <source>
        <dbReference type="SAM" id="SignalP"/>
    </source>
</evidence>
<dbReference type="PROSITE" id="PS51257">
    <property type="entry name" value="PROKAR_LIPOPROTEIN"/>
    <property type="match status" value="1"/>
</dbReference>
<comment type="caution">
    <text evidence="2">The sequence shown here is derived from an EMBL/GenBank/DDBJ whole genome shotgun (WGS) entry which is preliminary data.</text>
</comment>
<sequence>MKLLVVLGLLFVLALACDKFDKNVNLFCKFGSETKPCLVSDVSSRKSSCCSKPGGCNSVEFTKEKACCFTQDCLNRCYPGKDYQVGTVY</sequence>
<dbReference type="OrthoDB" id="5848803at2759"/>
<evidence type="ECO:0000313" key="3">
    <source>
        <dbReference type="Proteomes" id="UP000835052"/>
    </source>
</evidence>
<feature type="signal peptide" evidence="1">
    <location>
        <begin position="1"/>
        <end position="16"/>
    </location>
</feature>
<evidence type="ECO:0000313" key="2">
    <source>
        <dbReference type="EMBL" id="CAD6196381.1"/>
    </source>
</evidence>
<keyword evidence="1" id="KW-0732">Signal</keyword>
<protein>
    <submittedName>
        <fullName evidence="2">Uncharacterized protein</fullName>
    </submittedName>
</protein>